<dbReference type="KEGG" id="spu:582611"/>
<proteinExistence type="predicted"/>
<keyword evidence="2" id="KW-1185">Reference proteome</keyword>
<dbReference type="EnsemblMetazoa" id="XM_011667377">
    <property type="protein sequence ID" value="XP_011665679"/>
    <property type="gene ID" value="LOC582611"/>
</dbReference>
<evidence type="ECO:0008006" key="3">
    <source>
        <dbReference type="Google" id="ProtNLM"/>
    </source>
</evidence>
<dbReference type="Gene3D" id="1.10.533.10">
    <property type="entry name" value="Death Domain, Fas"/>
    <property type="match status" value="1"/>
</dbReference>
<dbReference type="EnsemblMetazoa" id="XM_795094">
    <property type="protein sequence ID" value="XP_800187"/>
    <property type="gene ID" value="LOC582611"/>
</dbReference>
<dbReference type="OMA" id="ADSEESW"/>
<name>A0A7M7THC1_STRPU</name>
<dbReference type="AlphaFoldDB" id="A0A7M7THC1"/>
<dbReference type="RefSeq" id="XP_011665679.2">
    <property type="nucleotide sequence ID" value="XM_011667377.2"/>
</dbReference>
<organism evidence="1 2">
    <name type="scientific">Strongylocentrotus purpuratus</name>
    <name type="common">Purple sea urchin</name>
    <dbReference type="NCBI Taxonomy" id="7668"/>
    <lineage>
        <taxon>Eukaryota</taxon>
        <taxon>Metazoa</taxon>
        <taxon>Echinodermata</taxon>
        <taxon>Eleutherozoa</taxon>
        <taxon>Echinozoa</taxon>
        <taxon>Echinoidea</taxon>
        <taxon>Euechinoidea</taxon>
        <taxon>Echinacea</taxon>
        <taxon>Camarodonta</taxon>
        <taxon>Echinidea</taxon>
        <taxon>Strongylocentrotidae</taxon>
        <taxon>Strongylocentrotus</taxon>
    </lineage>
</organism>
<accession>A0A7M7THC1</accession>
<reference evidence="1" key="2">
    <citation type="submission" date="2021-01" db="UniProtKB">
        <authorList>
            <consortium name="EnsemblMetazoa"/>
        </authorList>
    </citation>
    <scope>IDENTIFICATION</scope>
</reference>
<reference evidence="2" key="1">
    <citation type="submission" date="2015-02" db="EMBL/GenBank/DDBJ databases">
        <title>Genome sequencing for Strongylocentrotus purpuratus.</title>
        <authorList>
            <person name="Murali S."/>
            <person name="Liu Y."/>
            <person name="Vee V."/>
            <person name="English A."/>
            <person name="Wang M."/>
            <person name="Skinner E."/>
            <person name="Han Y."/>
            <person name="Muzny D.M."/>
            <person name="Worley K.C."/>
            <person name="Gibbs R.A."/>
        </authorList>
    </citation>
    <scope>NUCLEOTIDE SEQUENCE</scope>
</reference>
<protein>
    <recommendedName>
        <fullName evidence="3">Death domain-containing protein</fullName>
    </recommendedName>
</protein>
<dbReference type="InterPro" id="IPR011029">
    <property type="entry name" value="DEATH-like_dom_sf"/>
</dbReference>
<evidence type="ECO:0000313" key="1">
    <source>
        <dbReference type="EnsemblMetazoa" id="XP_800187"/>
    </source>
</evidence>
<dbReference type="GeneID" id="582611"/>
<evidence type="ECO:0000313" key="2">
    <source>
        <dbReference type="Proteomes" id="UP000007110"/>
    </source>
</evidence>
<dbReference type="InParanoid" id="A0A7M7THC1"/>
<dbReference type="OrthoDB" id="10326412at2759"/>
<sequence length="322" mass="36659">METDCKINLTDVQLRNLAEHIPPEKAYDLGFSLGLTKTDLSSIIQTNDPIGNTFRVLDCWRTNLDPTLVRWRNKVEGRQTELIKLKAAMKEHNLEEFISCIDAHVTIEDNEVEAASPIVNLALPNPSHQAHRRQEIDILATFENVEDATMMKHHSHLYRLVTHPADSDESWSGIRQLKSVFEPYARLTNIMLFPICFTVDVVSPEDLTSLKKNIENRHLAEDLLPVMLSQDDEEGAIQADPSNILLRLELDKESFRNGAQFFRDLDPTASCHDDRQDSTAAEADGFNVWTTRRPKPDVELADSQEKGVQLVWRNVSQQSFGF</sequence>
<dbReference type="Proteomes" id="UP000007110">
    <property type="component" value="Unassembled WGS sequence"/>
</dbReference>
<dbReference type="RefSeq" id="XP_800187.3">
    <property type="nucleotide sequence ID" value="XM_795094.5"/>
</dbReference>